<keyword evidence="1" id="KW-0812">Transmembrane</keyword>
<dbReference type="AlphaFoldDB" id="A0AAQ3MT70"/>
<dbReference type="EMBL" id="CP144692">
    <property type="protein sequence ID" value="WVY96409.1"/>
    <property type="molecule type" value="Genomic_DNA"/>
</dbReference>
<gene>
    <name evidence="2" type="ORF">V8G54_028560</name>
</gene>
<sequence length="129" mass="14299">MPQRKPSPPESADMEGTAFVTEGRDGDVALLPQQMTSCFPLASIAQKTSSFANEADIGPMAPNPCAVAHQNKRMRERVGRFCMAGLGWEECHGLCEELLLLLFEIMTIKMVMLFVFAILAQVRTLRVRV</sequence>
<feature type="transmembrane region" description="Helical" evidence="1">
    <location>
        <begin position="98"/>
        <end position="120"/>
    </location>
</feature>
<evidence type="ECO:0000256" key="1">
    <source>
        <dbReference type="SAM" id="Phobius"/>
    </source>
</evidence>
<dbReference type="Proteomes" id="UP001374535">
    <property type="component" value="Chromosome 9"/>
</dbReference>
<evidence type="ECO:0000313" key="3">
    <source>
        <dbReference type="Proteomes" id="UP001374535"/>
    </source>
</evidence>
<organism evidence="2 3">
    <name type="scientific">Vigna mungo</name>
    <name type="common">Black gram</name>
    <name type="synonym">Phaseolus mungo</name>
    <dbReference type="NCBI Taxonomy" id="3915"/>
    <lineage>
        <taxon>Eukaryota</taxon>
        <taxon>Viridiplantae</taxon>
        <taxon>Streptophyta</taxon>
        <taxon>Embryophyta</taxon>
        <taxon>Tracheophyta</taxon>
        <taxon>Spermatophyta</taxon>
        <taxon>Magnoliopsida</taxon>
        <taxon>eudicotyledons</taxon>
        <taxon>Gunneridae</taxon>
        <taxon>Pentapetalae</taxon>
        <taxon>rosids</taxon>
        <taxon>fabids</taxon>
        <taxon>Fabales</taxon>
        <taxon>Fabaceae</taxon>
        <taxon>Papilionoideae</taxon>
        <taxon>50 kb inversion clade</taxon>
        <taxon>NPAAA clade</taxon>
        <taxon>indigoferoid/millettioid clade</taxon>
        <taxon>Phaseoleae</taxon>
        <taxon>Vigna</taxon>
    </lineage>
</organism>
<proteinExistence type="predicted"/>
<keyword evidence="1" id="KW-0472">Membrane</keyword>
<accession>A0AAQ3MT70</accession>
<keyword evidence="3" id="KW-1185">Reference proteome</keyword>
<reference evidence="2 3" key="1">
    <citation type="journal article" date="2023" name="Life. Sci Alliance">
        <title>Evolutionary insights into 3D genome organization and epigenetic landscape of Vigna mungo.</title>
        <authorList>
            <person name="Junaid A."/>
            <person name="Singh B."/>
            <person name="Bhatia S."/>
        </authorList>
    </citation>
    <scope>NUCLEOTIDE SEQUENCE [LARGE SCALE GENOMIC DNA]</scope>
    <source>
        <strain evidence="2">Urdbean</strain>
    </source>
</reference>
<keyword evidence="1" id="KW-1133">Transmembrane helix</keyword>
<protein>
    <submittedName>
        <fullName evidence="2">Uncharacterized protein</fullName>
    </submittedName>
</protein>
<name>A0AAQ3MT70_VIGMU</name>
<evidence type="ECO:0000313" key="2">
    <source>
        <dbReference type="EMBL" id="WVY96409.1"/>
    </source>
</evidence>